<gene>
    <name evidence="6" type="ORF">DRB17_06315</name>
</gene>
<reference evidence="6 7" key="1">
    <citation type="submission" date="2018-07" db="EMBL/GenBank/DDBJ databases">
        <title>Venubactetium sediminum gen. nov., sp. nov., isolated from a marine solar saltern.</title>
        <authorList>
            <person name="Wang S."/>
        </authorList>
    </citation>
    <scope>NUCLEOTIDE SEQUENCE [LARGE SCALE GENOMIC DNA]</scope>
    <source>
        <strain evidence="6 7">WD2A32</strain>
    </source>
</reference>
<evidence type="ECO:0000313" key="7">
    <source>
        <dbReference type="Proteomes" id="UP000253941"/>
    </source>
</evidence>
<accession>A0A369TBT0</accession>
<evidence type="ECO:0000259" key="4">
    <source>
        <dbReference type="Pfam" id="PF02678"/>
    </source>
</evidence>
<dbReference type="InterPro" id="IPR003829">
    <property type="entry name" value="Pirin_N_dom"/>
</dbReference>
<keyword evidence="7" id="KW-1185">Reference proteome</keyword>
<sequence>MIELRPFAELGRFDTDWLEAHHHFSFGHYVDPERMGLGTLRVWNDDTIQPGTGFDRHGHRDMEIITYVREGAITHEDHLGNQGRTEAGDVQVMSAGKGIIHAEYNREQSVTRIFQIWIEPAERRLRPRWEQRRFPQYDRAGELVPLASGRPGDDEALPIHQDAAILGATLMSGQRITHRLGRDRKGYLVPATGRILVNGKPVDARDGVAVWDEDALEVTAEADSEILLADVP</sequence>
<feature type="domain" description="Pirin N-terminal" evidence="4">
    <location>
        <begin position="12"/>
        <end position="118"/>
    </location>
</feature>
<keyword evidence="2" id="KW-0479">Metal-binding</keyword>
<name>A0A369TBT0_9PROT</name>
<dbReference type="SUPFAM" id="SSF51182">
    <property type="entry name" value="RmlC-like cupins"/>
    <property type="match status" value="1"/>
</dbReference>
<dbReference type="Pfam" id="PF02678">
    <property type="entry name" value="Pirin"/>
    <property type="match status" value="1"/>
</dbReference>
<dbReference type="PIRSF" id="PIRSF006232">
    <property type="entry name" value="Pirin"/>
    <property type="match status" value="1"/>
</dbReference>
<dbReference type="Gene3D" id="2.60.120.10">
    <property type="entry name" value="Jelly Rolls"/>
    <property type="match status" value="2"/>
</dbReference>
<evidence type="ECO:0000259" key="5">
    <source>
        <dbReference type="Pfam" id="PF17954"/>
    </source>
</evidence>
<protein>
    <submittedName>
        <fullName evidence="6">Pirin family protein</fullName>
    </submittedName>
</protein>
<dbReference type="RefSeq" id="WP_114581344.1">
    <property type="nucleotide sequence ID" value="NZ_QPMH01000004.1"/>
</dbReference>
<feature type="binding site" evidence="2">
    <location>
        <position position="57"/>
    </location>
    <ligand>
        <name>Fe cation</name>
        <dbReference type="ChEBI" id="CHEBI:24875"/>
    </ligand>
</feature>
<dbReference type="PANTHER" id="PTHR43212">
    <property type="entry name" value="QUERCETIN 2,3-DIOXYGENASE"/>
    <property type="match status" value="1"/>
</dbReference>
<dbReference type="PANTHER" id="PTHR43212:SF3">
    <property type="entry name" value="QUERCETIN 2,3-DIOXYGENASE"/>
    <property type="match status" value="1"/>
</dbReference>
<evidence type="ECO:0000256" key="1">
    <source>
        <dbReference type="ARBA" id="ARBA00008416"/>
    </source>
</evidence>
<dbReference type="EMBL" id="QPMH01000004">
    <property type="protein sequence ID" value="RDD62769.1"/>
    <property type="molecule type" value="Genomic_DNA"/>
</dbReference>
<feature type="binding site" evidence="2">
    <location>
        <position position="101"/>
    </location>
    <ligand>
        <name>Fe cation</name>
        <dbReference type="ChEBI" id="CHEBI:24875"/>
    </ligand>
</feature>
<dbReference type="GO" id="GO:0046872">
    <property type="term" value="F:metal ion binding"/>
    <property type="evidence" value="ECO:0007669"/>
    <property type="project" value="UniProtKB-KW"/>
</dbReference>
<dbReference type="Proteomes" id="UP000253941">
    <property type="component" value="Unassembled WGS sequence"/>
</dbReference>
<keyword evidence="2" id="KW-0408">Iron</keyword>
<comment type="similarity">
    <text evidence="1 3">Belongs to the pirin family.</text>
</comment>
<dbReference type="InterPro" id="IPR012093">
    <property type="entry name" value="Pirin"/>
</dbReference>
<dbReference type="Pfam" id="PF17954">
    <property type="entry name" value="Pirin_C_2"/>
    <property type="match status" value="1"/>
</dbReference>
<proteinExistence type="inferred from homology"/>
<dbReference type="InterPro" id="IPR014710">
    <property type="entry name" value="RmlC-like_jellyroll"/>
</dbReference>
<dbReference type="InterPro" id="IPR041602">
    <property type="entry name" value="Quercetinase_C"/>
</dbReference>
<evidence type="ECO:0000313" key="6">
    <source>
        <dbReference type="EMBL" id="RDD62769.1"/>
    </source>
</evidence>
<comment type="cofactor">
    <cofactor evidence="2">
        <name>Fe cation</name>
        <dbReference type="ChEBI" id="CHEBI:24875"/>
    </cofactor>
    <text evidence="2">Binds 1 Fe cation per subunit.</text>
</comment>
<dbReference type="InterPro" id="IPR011051">
    <property type="entry name" value="RmlC_Cupin_sf"/>
</dbReference>
<dbReference type="AlphaFoldDB" id="A0A369TBT0"/>
<dbReference type="CDD" id="cd02910">
    <property type="entry name" value="cupin_Yhhw_N"/>
    <property type="match status" value="1"/>
</dbReference>
<comment type="caution">
    <text evidence="6">The sequence shown here is derived from an EMBL/GenBank/DDBJ whole genome shotgun (WGS) entry which is preliminary data.</text>
</comment>
<feature type="binding site" evidence="2">
    <location>
        <position position="59"/>
    </location>
    <ligand>
        <name>Fe cation</name>
        <dbReference type="ChEBI" id="CHEBI:24875"/>
    </ligand>
</feature>
<evidence type="ECO:0000256" key="3">
    <source>
        <dbReference type="RuleBase" id="RU003457"/>
    </source>
</evidence>
<feature type="domain" description="Quercetin 2,3-dioxygenase C-terminal cupin" evidence="5">
    <location>
        <begin position="150"/>
        <end position="231"/>
    </location>
</feature>
<organism evidence="6 7">
    <name type="scientific">Ferruginivarius sediminum</name>
    <dbReference type="NCBI Taxonomy" id="2661937"/>
    <lineage>
        <taxon>Bacteria</taxon>
        <taxon>Pseudomonadati</taxon>
        <taxon>Pseudomonadota</taxon>
        <taxon>Alphaproteobacteria</taxon>
        <taxon>Rhodospirillales</taxon>
        <taxon>Rhodospirillaceae</taxon>
        <taxon>Ferruginivarius</taxon>
    </lineage>
</organism>
<evidence type="ECO:0000256" key="2">
    <source>
        <dbReference type="PIRSR" id="PIRSR006232-1"/>
    </source>
</evidence>
<feature type="binding site" evidence="2">
    <location>
        <position position="103"/>
    </location>
    <ligand>
        <name>Fe cation</name>
        <dbReference type="ChEBI" id="CHEBI:24875"/>
    </ligand>
</feature>